<evidence type="ECO:0000313" key="1">
    <source>
        <dbReference type="EMBL" id="CAA9461846.1"/>
    </source>
</evidence>
<dbReference type="AlphaFoldDB" id="A0A6J4RCD5"/>
<dbReference type="Gene3D" id="3.40.50.150">
    <property type="entry name" value="Vaccinia Virus protein VP39"/>
    <property type="match status" value="1"/>
</dbReference>
<protein>
    <recommendedName>
        <fullName evidence="2">S-adenosyl methyltransferase</fullName>
    </recommendedName>
</protein>
<sequence length="271" mass="30732">MSSNKWTPEDLPIENKPSASRIYDYLLGGYHNFEVDRMAARKITEVMPEMPLYMRANRAFLRRVVRYLVKQGVEQFLDIGSGIPTVGNVHEIAQEANPSARVVYVDREPVAVHQSKALLQGNPNATIIQADLRQVEDILDHPEARRLLDPSKPTAVLILSVLLFITDDEEAYRLVHVVRDTLAPGSYLAISHPTEDNLPREQADQTVKLYAAMRAPVNIRPYAQIERFFDGFELVEPGLVYAPLWRPESTDDLFYEQPELSAYYGGVGRKP</sequence>
<organism evidence="1">
    <name type="scientific">uncultured Rubrobacteraceae bacterium</name>
    <dbReference type="NCBI Taxonomy" id="349277"/>
    <lineage>
        <taxon>Bacteria</taxon>
        <taxon>Bacillati</taxon>
        <taxon>Actinomycetota</taxon>
        <taxon>Rubrobacteria</taxon>
        <taxon>Rubrobacterales</taxon>
        <taxon>Rubrobacteraceae</taxon>
        <taxon>environmental samples</taxon>
    </lineage>
</organism>
<dbReference type="InterPro" id="IPR029063">
    <property type="entry name" value="SAM-dependent_MTases_sf"/>
</dbReference>
<proteinExistence type="predicted"/>
<accession>A0A6J4RCD5</accession>
<dbReference type="EMBL" id="CADCVG010000108">
    <property type="protein sequence ID" value="CAA9461846.1"/>
    <property type="molecule type" value="Genomic_DNA"/>
</dbReference>
<dbReference type="SUPFAM" id="SSF53335">
    <property type="entry name" value="S-adenosyl-L-methionine-dependent methyltransferases"/>
    <property type="match status" value="1"/>
</dbReference>
<dbReference type="PIRSF" id="PIRSF017393">
    <property type="entry name" value="MTase_SAV2177"/>
    <property type="match status" value="1"/>
</dbReference>
<evidence type="ECO:0008006" key="2">
    <source>
        <dbReference type="Google" id="ProtNLM"/>
    </source>
</evidence>
<reference evidence="1" key="1">
    <citation type="submission" date="2020-02" db="EMBL/GenBank/DDBJ databases">
        <authorList>
            <person name="Meier V. D."/>
        </authorList>
    </citation>
    <scope>NUCLEOTIDE SEQUENCE</scope>
    <source>
        <strain evidence="1">AVDCRST_MAG14</strain>
    </source>
</reference>
<dbReference type="Pfam" id="PF04672">
    <property type="entry name" value="Methyltransf_19"/>
    <property type="match status" value="1"/>
</dbReference>
<dbReference type="InterPro" id="IPR006764">
    <property type="entry name" value="SAM_dep_MeTrfase_SAV2177_type"/>
</dbReference>
<dbReference type="CDD" id="cd02440">
    <property type="entry name" value="AdoMet_MTases"/>
    <property type="match status" value="1"/>
</dbReference>
<name>A0A6J4RCD5_9ACTN</name>
<gene>
    <name evidence="1" type="ORF">AVDCRST_MAG14-2578</name>
</gene>